<dbReference type="Proteomes" id="UP000593836">
    <property type="component" value="Chromosome"/>
</dbReference>
<keyword evidence="2" id="KW-0560">Oxidoreductase</keyword>
<dbReference type="NCBIfam" id="NF006619">
    <property type="entry name" value="PRK09186.1"/>
    <property type="match status" value="1"/>
</dbReference>
<dbReference type="PANTHER" id="PTHR42760">
    <property type="entry name" value="SHORT-CHAIN DEHYDROGENASES/REDUCTASES FAMILY MEMBER"/>
    <property type="match status" value="1"/>
</dbReference>
<evidence type="ECO:0000256" key="2">
    <source>
        <dbReference type="ARBA" id="ARBA00023002"/>
    </source>
</evidence>
<dbReference type="PRINTS" id="PR00080">
    <property type="entry name" value="SDRFAMILY"/>
</dbReference>
<protein>
    <submittedName>
        <fullName evidence="3">SDR family oxidoreductase</fullName>
    </submittedName>
</protein>
<dbReference type="EMBL" id="CP054493">
    <property type="protein sequence ID" value="QOY54078.1"/>
    <property type="molecule type" value="Genomic_DNA"/>
</dbReference>
<sequence length="256" mass="28545">MLKDKVVVITGGAGLIGKEFIKAVLENNGIAIIADINEEIGLIAKNDLSKELNTINIDFIKLDITSKESLMECINYLDSKYGKIDALVNNAYPRNKNYGQHFFDVEYNDFVENLGLNLGGYFTTSQVFAKYFQKQGYGNIVNISSIYGVVAPKFEIYTGTTMTVPVEYAAIKSGLIHLTKYMAKYFKGMDIRVNTLTPGGIFDTQPESFLEKYKDKCLSKGMLDKSDLKGTLIYLLSDMSKYVNGQNIVVDDGFSL</sequence>
<comment type="similarity">
    <text evidence="1">Belongs to the short-chain dehydrogenases/reductases (SDR) family.</text>
</comment>
<dbReference type="Pfam" id="PF13561">
    <property type="entry name" value="adh_short_C2"/>
    <property type="match status" value="1"/>
</dbReference>
<name>A0A7S7M034_9BACT</name>
<dbReference type="SUPFAM" id="SSF51735">
    <property type="entry name" value="NAD(P)-binding Rossmann-fold domains"/>
    <property type="match status" value="1"/>
</dbReference>
<dbReference type="InterPro" id="IPR002347">
    <property type="entry name" value="SDR_fam"/>
</dbReference>
<accession>A0A7S7M034</accession>
<dbReference type="Gene3D" id="3.40.50.720">
    <property type="entry name" value="NAD(P)-binding Rossmann-like Domain"/>
    <property type="match status" value="1"/>
</dbReference>
<reference evidence="3 4" key="1">
    <citation type="submission" date="2020-05" db="EMBL/GenBank/DDBJ databases">
        <title>Sulfurimonas marisnigri, sp. nov., and Sulfurimonas baltica, sp. nov., manganese oxide reducing chemolithoautotrophs of the class Epsilonproteobacteria isolated from the pelagic redoxclines of the Black and Baltic Seas and emended description of the genus Sulfurimonas.</title>
        <authorList>
            <person name="Henkel J.V."/>
            <person name="Laudan C."/>
            <person name="Werner J."/>
            <person name="Neu T."/>
            <person name="Plewe S."/>
            <person name="Sproer C."/>
            <person name="Bunk B."/>
            <person name="Schulz-Vogt H.N."/>
        </authorList>
    </citation>
    <scope>NUCLEOTIDE SEQUENCE [LARGE SCALE GENOMIC DNA]</scope>
    <source>
        <strain evidence="3 4">SoZ1</strain>
    </source>
</reference>
<proteinExistence type="inferred from homology"/>
<dbReference type="AlphaFoldDB" id="A0A7S7M034"/>
<dbReference type="PRINTS" id="PR00081">
    <property type="entry name" value="GDHRDH"/>
</dbReference>
<dbReference type="GO" id="GO:0016616">
    <property type="term" value="F:oxidoreductase activity, acting on the CH-OH group of donors, NAD or NADP as acceptor"/>
    <property type="evidence" value="ECO:0007669"/>
    <property type="project" value="TreeGrafter"/>
</dbReference>
<dbReference type="CDD" id="cd08930">
    <property type="entry name" value="SDR_c8"/>
    <property type="match status" value="1"/>
</dbReference>
<gene>
    <name evidence="3" type="ORF">HUE87_09330</name>
</gene>
<keyword evidence="4" id="KW-1185">Reference proteome</keyword>
<organism evidence="3 4">
    <name type="scientific">Candidatus Sulfurimonas marisnigri</name>
    <dbReference type="NCBI Taxonomy" id="2740405"/>
    <lineage>
        <taxon>Bacteria</taxon>
        <taxon>Pseudomonadati</taxon>
        <taxon>Campylobacterota</taxon>
        <taxon>Epsilonproteobacteria</taxon>
        <taxon>Campylobacterales</taxon>
        <taxon>Sulfurimonadaceae</taxon>
        <taxon>Sulfurimonas</taxon>
    </lineage>
</organism>
<evidence type="ECO:0000313" key="3">
    <source>
        <dbReference type="EMBL" id="QOY54078.1"/>
    </source>
</evidence>
<dbReference type="RefSeq" id="WP_194366085.1">
    <property type="nucleotide sequence ID" value="NZ_CP054493.1"/>
</dbReference>
<dbReference type="PANTHER" id="PTHR42760:SF133">
    <property type="entry name" value="3-OXOACYL-[ACYL-CARRIER-PROTEIN] REDUCTASE"/>
    <property type="match status" value="1"/>
</dbReference>
<evidence type="ECO:0000256" key="1">
    <source>
        <dbReference type="ARBA" id="ARBA00006484"/>
    </source>
</evidence>
<dbReference type="InterPro" id="IPR036291">
    <property type="entry name" value="NAD(P)-bd_dom_sf"/>
</dbReference>
<evidence type="ECO:0000313" key="4">
    <source>
        <dbReference type="Proteomes" id="UP000593836"/>
    </source>
</evidence>
<dbReference type="KEGG" id="smas:HUE87_09330"/>